<evidence type="ECO:0000256" key="4">
    <source>
        <dbReference type="ARBA" id="ARBA00023125"/>
    </source>
</evidence>
<evidence type="ECO:0000313" key="11">
    <source>
        <dbReference type="EMBL" id="KAI5420247.1"/>
    </source>
</evidence>
<protein>
    <recommendedName>
        <fullName evidence="13">DNA repair protein recA homolog 1, chloroplastic</fullName>
    </recommendedName>
</protein>
<dbReference type="PROSITE" id="PS00321">
    <property type="entry name" value="RECA_1"/>
    <property type="match status" value="1"/>
</dbReference>
<evidence type="ECO:0000256" key="6">
    <source>
        <dbReference type="ARBA" id="ARBA00056887"/>
    </source>
</evidence>
<evidence type="ECO:0008006" key="13">
    <source>
        <dbReference type="Google" id="ProtNLM"/>
    </source>
</evidence>
<dbReference type="PANTHER" id="PTHR45900:SF1">
    <property type="entry name" value="MITOCHONDRIAL DNA REPAIR PROTEIN RECA HOMOLOG-RELATED"/>
    <property type="match status" value="1"/>
</dbReference>
<dbReference type="GO" id="GO:0003697">
    <property type="term" value="F:single-stranded DNA binding"/>
    <property type="evidence" value="ECO:0007669"/>
    <property type="project" value="InterPro"/>
</dbReference>
<evidence type="ECO:0000256" key="1">
    <source>
        <dbReference type="ARBA" id="ARBA00009391"/>
    </source>
</evidence>
<dbReference type="OrthoDB" id="5957327at2759"/>
<dbReference type="HAMAP" id="MF_00268">
    <property type="entry name" value="RecA"/>
    <property type="match status" value="1"/>
</dbReference>
<keyword evidence="12" id="KW-1185">Reference proteome</keyword>
<keyword evidence="4 8" id="KW-0238">DNA-binding</keyword>
<evidence type="ECO:0000256" key="3">
    <source>
        <dbReference type="ARBA" id="ARBA00022840"/>
    </source>
</evidence>
<dbReference type="InterPro" id="IPR013765">
    <property type="entry name" value="DNA_recomb/repair_RecA"/>
</dbReference>
<dbReference type="SUPFAM" id="SSF54752">
    <property type="entry name" value="RecA protein, C-terminal domain"/>
    <property type="match status" value="1"/>
</dbReference>
<keyword evidence="3 7" id="KW-0067">ATP-binding</keyword>
<dbReference type="FunFam" id="3.40.50.300:FF:000087">
    <property type="entry name" value="Recombinase RecA"/>
    <property type="match status" value="1"/>
</dbReference>
<dbReference type="InterPro" id="IPR020587">
    <property type="entry name" value="RecA_monomer-monomer_interface"/>
</dbReference>
<comment type="caution">
    <text evidence="11">The sequence shown here is derived from an EMBL/GenBank/DDBJ whole genome shotgun (WGS) entry which is preliminary data.</text>
</comment>
<dbReference type="CDD" id="cd00983">
    <property type="entry name" value="RecA"/>
    <property type="match status" value="1"/>
</dbReference>
<name>A0A9D5AQ07_PEA</name>
<dbReference type="AlphaFoldDB" id="A0A9D5AQ07"/>
<evidence type="ECO:0000259" key="9">
    <source>
        <dbReference type="PROSITE" id="PS50162"/>
    </source>
</evidence>
<dbReference type="SMART" id="SM00382">
    <property type="entry name" value="AAA"/>
    <property type="match status" value="1"/>
</dbReference>
<dbReference type="Gramene" id="Psat04G0415200-T2">
    <property type="protein sequence ID" value="KAI5420247.1"/>
    <property type="gene ID" value="KIW84_044152"/>
</dbReference>
<dbReference type="PROSITE" id="PS50163">
    <property type="entry name" value="RECA_3"/>
    <property type="match status" value="1"/>
</dbReference>
<dbReference type="InterPro" id="IPR049428">
    <property type="entry name" value="RecA-like_N"/>
</dbReference>
<evidence type="ECO:0000256" key="8">
    <source>
        <dbReference type="RuleBase" id="RU004527"/>
    </source>
</evidence>
<dbReference type="PROSITE" id="PS50162">
    <property type="entry name" value="RECA_2"/>
    <property type="match status" value="1"/>
</dbReference>
<dbReference type="GO" id="GO:0140664">
    <property type="term" value="F:ATP-dependent DNA damage sensor activity"/>
    <property type="evidence" value="ECO:0007669"/>
    <property type="project" value="InterPro"/>
</dbReference>
<dbReference type="SUPFAM" id="SSF52540">
    <property type="entry name" value="P-loop containing nucleoside triphosphate hydrolases"/>
    <property type="match status" value="1"/>
</dbReference>
<dbReference type="GO" id="GO:0005524">
    <property type="term" value="F:ATP binding"/>
    <property type="evidence" value="ECO:0007669"/>
    <property type="project" value="UniProtKB-KW"/>
</dbReference>
<dbReference type="InterPro" id="IPR027417">
    <property type="entry name" value="P-loop_NTPase"/>
</dbReference>
<dbReference type="InterPro" id="IPR023400">
    <property type="entry name" value="RecA_C_sf"/>
</dbReference>
<dbReference type="Gramene" id="PSAT_LOCUS3577_t1">
    <property type="protein sequence ID" value="CAL5182985.1"/>
    <property type="gene ID" value="PSAT_LOCUS3577"/>
</dbReference>
<dbReference type="Pfam" id="PF21096">
    <property type="entry name" value="RecA_C"/>
    <property type="match status" value="1"/>
</dbReference>
<keyword evidence="8" id="KW-0227">DNA damage</keyword>
<dbReference type="Pfam" id="PF00154">
    <property type="entry name" value="RecA_N"/>
    <property type="match status" value="1"/>
</dbReference>
<reference evidence="11 12" key="1">
    <citation type="journal article" date="2022" name="Nat. Genet.">
        <title>Improved pea reference genome and pan-genome highlight genomic features and evolutionary characteristics.</title>
        <authorList>
            <person name="Yang T."/>
            <person name="Liu R."/>
            <person name="Luo Y."/>
            <person name="Hu S."/>
            <person name="Wang D."/>
            <person name="Wang C."/>
            <person name="Pandey M.K."/>
            <person name="Ge S."/>
            <person name="Xu Q."/>
            <person name="Li N."/>
            <person name="Li G."/>
            <person name="Huang Y."/>
            <person name="Saxena R.K."/>
            <person name="Ji Y."/>
            <person name="Li M."/>
            <person name="Yan X."/>
            <person name="He Y."/>
            <person name="Liu Y."/>
            <person name="Wang X."/>
            <person name="Xiang C."/>
            <person name="Varshney R.K."/>
            <person name="Ding H."/>
            <person name="Gao S."/>
            <person name="Zong X."/>
        </authorList>
    </citation>
    <scope>NUCLEOTIDE SEQUENCE [LARGE SCALE GENOMIC DNA]</scope>
    <source>
        <strain evidence="11 12">cv. Zhongwan 6</strain>
    </source>
</reference>
<evidence type="ECO:0000256" key="5">
    <source>
        <dbReference type="ARBA" id="ARBA00023172"/>
    </source>
</evidence>
<dbReference type="GO" id="GO:0006310">
    <property type="term" value="P:DNA recombination"/>
    <property type="evidence" value="ECO:0007669"/>
    <property type="project" value="UniProtKB-KW"/>
</dbReference>
<dbReference type="EMBL" id="JAMSHJ010000004">
    <property type="protein sequence ID" value="KAI5420247.1"/>
    <property type="molecule type" value="Genomic_DNA"/>
</dbReference>
<gene>
    <name evidence="11" type="ORF">KIW84_044152</name>
</gene>
<dbReference type="Proteomes" id="UP001058974">
    <property type="component" value="Chromosome 4"/>
</dbReference>
<dbReference type="InterPro" id="IPR020588">
    <property type="entry name" value="RecA_ATP-bd"/>
</dbReference>
<accession>A0A9D5AQ07</accession>
<dbReference type="PRINTS" id="PR00142">
    <property type="entry name" value="RECA"/>
</dbReference>
<feature type="domain" description="RecA family profile 2" evidence="10">
    <location>
        <begin position="257"/>
        <end position="332"/>
    </location>
</feature>
<keyword evidence="5 8" id="KW-0233">DNA recombination</keyword>
<sequence length="415" mass="45278">MDFVFAPKPQTLILKPPSSFLFLPNNFHSLRPLSASKHLKIQCELEGKLNGSHSADFDARFLDRQKALEAAMNDINNSFGKGSVTRLGSAGGALVETFPSGCLSLDFALGGGLPKGRIVEIYGPESSGKTTLALHAIAEVQKLGGNAMLVDAEHAFDPAYSKALGVDVENLIVCQPDHGEMALEIADRMCRSGAIDLICVDSVSALTPRAEVEGEIGMQQMGLQARLMSQALRKMSGNASKAGCTLIFLNQIRYKIGVYYGNPEVTSGGIALKFFASVRLEVRPTGKIKSAKGDEEVGLKVRVRVQKSKVSRPYKVAEFDISFGEGVNKLGCILDCAEMMNIVLKKGSWYSYGEHRLGQGREKTLQYLKENLHLLEEVEKVVRSTMNDGTNQTSFSHAKNNPLLQQDEDIYEESL</sequence>
<dbReference type="Gramene" id="Psat0s5305g0040.1">
    <property type="protein sequence ID" value="Psat0s5305g0040.1.cds"/>
    <property type="gene ID" value="Psat0s5305g0040"/>
</dbReference>
<evidence type="ECO:0000256" key="2">
    <source>
        <dbReference type="ARBA" id="ARBA00022741"/>
    </source>
</evidence>
<dbReference type="InterPro" id="IPR049261">
    <property type="entry name" value="RecA-like_C"/>
</dbReference>
<dbReference type="InterPro" id="IPR020584">
    <property type="entry name" value="DNA_recomb/repair_RecA_CS"/>
</dbReference>
<evidence type="ECO:0000256" key="7">
    <source>
        <dbReference type="RuleBase" id="RU003422"/>
    </source>
</evidence>
<dbReference type="Gene3D" id="3.40.50.300">
    <property type="entry name" value="P-loop containing nucleotide triphosphate hydrolases"/>
    <property type="match status" value="1"/>
</dbReference>
<dbReference type="InterPro" id="IPR003593">
    <property type="entry name" value="AAA+_ATPase"/>
</dbReference>
<dbReference type="GO" id="GO:0006281">
    <property type="term" value="P:DNA repair"/>
    <property type="evidence" value="ECO:0007669"/>
    <property type="project" value="InterPro"/>
</dbReference>
<evidence type="ECO:0000313" key="12">
    <source>
        <dbReference type="Proteomes" id="UP001058974"/>
    </source>
</evidence>
<dbReference type="PANTHER" id="PTHR45900">
    <property type="entry name" value="RECA"/>
    <property type="match status" value="1"/>
</dbReference>
<comment type="similarity">
    <text evidence="1 7">Belongs to the RecA family.</text>
</comment>
<organism evidence="11 12">
    <name type="scientific">Pisum sativum</name>
    <name type="common">Garden pea</name>
    <name type="synonym">Lathyrus oleraceus</name>
    <dbReference type="NCBI Taxonomy" id="3888"/>
    <lineage>
        <taxon>Eukaryota</taxon>
        <taxon>Viridiplantae</taxon>
        <taxon>Streptophyta</taxon>
        <taxon>Embryophyta</taxon>
        <taxon>Tracheophyta</taxon>
        <taxon>Spermatophyta</taxon>
        <taxon>Magnoliopsida</taxon>
        <taxon>eudicotyledons</taxon>
        <taxon>Gunneridae</taxon>
        <taxon>Pentapetalae</taxon>
        <taxon>rosids</taxon>
        <taxon>fabids</taxon>
        <taxon>Fabales</taxon>
        <taxon>Fabaceae</taxon>
        <taxon>Papilionoideae</taxon>
        <taxon>50 kb inversion clade</taxon>
        <taxon>NPAAA clade</taxon>
        <taxon>Hologalegina</taxon>
        <taxon>IRL clade</taxon>
        <taxon>Fabeae</taxon>
        <taxon>Lathyrus</taxon>
    </lineage>
</organism>
<feature type="domain" description="RecA family profile 1" evidence="9">
    <location>
        <begin position="94"/>
        <end position="252"/>
    </location>
</feature>
<dbReference type="NCBIfam" id="TIGR02012">
    <property type="entry name" value="tigrfam_recA"/>
    <property type="match status" value="1"/>
</dbReference>
<comment type="function">
    <text evidence="6">Involved in recombination ability and DNA strand transfer activity.</text>
</comment>
<keyword evidence="2 7" id="KW-0547">Nucleotide-binding</keyword>
<evidence type="ECO:0000259" key="10">
    <source>
        <dbReference type="PROSITE" id="PS50163"/>
    </source>
</evidence>
<proteinExistence type="inferred from homology"/>